<dbReference type="Proteomes" id="UP001596523">
    <property type="component" value="Unassembled WGS sequence"/>
</dbReference>
<organism evidence="1 2">
    <name type="scientific">Streptomyces monticola</name>
    <dbReference type="NCBI Taxonomy" id="2666263"/>
    <lineage>
        <taxon>Bacteria</taxon>
        <taxon>Bacillati</taxon>
        <taxon>Actinomycetota</taxon>
        <taxon>Actinomycetes</taxon>
        <taxon>Kitasatosporales</taxon>
        <taxon>Streptomycetaceae</taxon>
        <taxon>Streptomyces</taxon>
    </lineage>
</organism>
<proteinExistence type="predicted"/>
<dbReference type="RefSeq" id="WP_381826101.1">
    <property type="nucleotide sequence ID" value="NZ_JBHTCF010000001.1"/>
</dbReference>
<keyword evidence="2" id="KW-1185">Reference proteome</keyword>
<evidence type="ECO:0000313" key="1">
    <source>
        <dbReference type="EMBL" id="MFC7303198.1"/>
    </source>
</evidence>
<sequence length="97" mass="10894">MAEFHQCVGDQRGQQGRHVRQAALYGGRLALLGEEPYFVYVGHEVRKHRLRRTGHVPATVLEQPLLQQVELARIDRGRSKCAVHEAAYVVEGSVCCT</sequence>
<evidence type="ECO:0000313" key="2">
    <source>
        <dbReference type="Proteomes" id="UP001596523"/>
    </source>
</evidence>
<comment type="caution">
    <text evidence="1">The sequence shown here is derived from an EMBL/GenBank/DDBJ whole genome shotgun (WGS) entry which is preliminary data.</text>
</comment>
<dbReference type="EMBL" id="JBHTCF010000001">
    <property type="protein sequence ID" value="MFC7303198.1"/>
    <property type="molecule type" value="Genomic_DNA"/>
</dbReference>
<gene>
    <name evidence="1" type="ORF">ACFQVC_03070</name>
</gene>
<protein>
    <submittedName>
        <fullName evidence="1">Uncharacterized protein</fullName>
    </submittedName>
</protein>
<reference evidence="2" key="1">
    <citation type="journal article" date="2019" name="Int. J. Syst. Evol. Microbiol.">
        <title>The Global Catalogue of Microorganisms (GCM) 10K type strain sequencing project: providing services to taxonomists for standard genome sequencing and annotation.</title>
        <authorList>
            <consortium name="The Broad Institute Genomics Platform"/>
            <consortium name="The Broad Institute Genome Sequencing Center for Infectious Disease"/>
            <person name="Wu L."/>
            <person name="Ma J."/>
        </authorList>
    </citation>
    <scope>NUCLEOTIDE SEQUENCE [LARGE SCALE GENOMIC DNA]</scope>
    <source>
        <strain evidence="2">SYNS20</strain>
    </source>
</reference>
<accession>A0ABW2JCD2</accession>
<name>A0ABW2JCD2_9ACTN</name>